<name>A0AA48W7Y7_9BURK</name>
<keyword evidence="2" id="KW-1185">Reference proteome</keyword>
<evidence type="ECO:0000313" key="1">
    <source>
        <dbReference type="EMBL" id="QPI47966.1"/>
    </source>
</evidence>
<reference evidence="1 2" key="1">
    <citation type="submission" date="2020-11" db="EMBL/GenBank/DDBJ databases">
        <authorList>
            <person name="Sun Q."/>
        </authorList>
    </citation>
    <scope>NUCLEOTIDE SEQUENCE [LARGE SCALE GENOMIC DNA]</scope>
    <source>
        <strain evidence="1 2">P8398</strain>
    </source>
</reference>
<sequence length="127" mass="14305">MFIRLPSRPPHYHTVDALYLLDTLAQELEASSAVLDEVRKTLERLPAQPAPLRRSLSRDQERAFNRERLAILDAYRADGLEAARPLINQGITGYDGMTHGQWLVAGAPAAPAVPSMRQLRHRVLPRF</sequence>
<dbReference type="Proteomes" id="UP000662888">
    <property type="component" value="Chromosome"/>
</dbReference>
<proteinExistence type="predicted"/>
<dbReference type="RefSeq" id="WP_206087615.1">
    <property type="nucleotide sequence ID" value="NZ_CP065053.1"/>
</dbReference>
<accession>A0AA48W7Y7</accession>
<dbReference type="EMBL" id="CP065053">
    <property type="protein sequence ID" value="QPI47966.1"/>
    <property type="molecule type" value="Genomic_DNA"/>
</dbReference>
<gene>
    <name evidence="1" type="ORF">IV454_20640</name>
</gene>
<protein>
    <submittedName>
        <fullName evidence="1">Uncharacterized protein</fullName>
    </submittedName>
</protein>
<organism evidence="1 2">
    <name type="scientific">Massilia antarctica</name>
    <dbReference type="NCBI Taxonomy" id="2765360"/>
    <lineage>
        <taxon>Bacteria</taxon>
        <taxon>Pseudomonadati</taxon>
        <taxon>Pseudomonadota</taxon>
        <taxon>Betaproteobacteria</taxon>
        <taxon>Burkholderiales</taxon>
        <taxon>Oxalobacteraceae</taxon>
        <taxon>Telluria group</taxon>
        <taxon>Massilia</taxon>
    </lineage>
</organism>
<evidence type="ECO:0000313" key="2">
    <source>
        <dbReference type="Proteomes" id="UP000662888"/>
    </source>
</evidence>